<dbReference type="InterPro" id="IPR000719">
    <property type="entry name" value="Prot_kinase_dom"/>
</dbReference>
<dbReference type="InterPro" id="IPR001245">
    <property type="entry name" value="Ser-Thr/Tyr_kinase_cat_dom"/>
</dbReference>
<protein>
    <submittedName>
        <fullName evidence="3">Protein tyrosine kinase domain-containing protein</fullName>
    </submittedName>
</protein>
<dbReference type="PROSITE" id="PS00108">
    <property type="entry name" value="PROTEIN_KINASE_ST"/>
    <property type="match status" value="1"/>
</dbReference>
<dbReference type="SMART" id="SM00220">
    <property type="entry name" value="S_TKc"/>
    <property type="match status" value="1"/>
</dbReference>
<dbReference type="InterPro" id="IPR011009">
    <property type="entry name" value="Kinase-like_dom_sf"/>
</dbReference>
<evidence type="ECO:0000256" key="1">
    <source>
        <dbReference type="SAM" id="MobiDB-lite"/>
    </source>
</evidence>
<evidence type="ECO:0000313" key="3">
    <source>
        <dbReference type="EMBL" id="ELU36174.1"/>
    </source>
</evidence>
<reference evidence="3 4" key="1">
    <citation type="journal article" date="2013" name="Nat. Commun.">
        <title>The evolution and pathogenic mechanisms of the rice sheath blight pathogen.</title>
        <authorList>
            <person name="Zheng A."/>
            <person name="Lin R."/>
            <person name="Xu L."/>
            <person name="Qin P."/>
            <person name="Tang C."/>
            <person name="Ai P."/>
            <person name="Zhang D."/>
            <person name="Liu Y."/>
            <person name="Sun Z."/>
            <person name="Feng H."/>
            <person name="Wang Y."/>
            <person name="Chen Y."/>
            <person name="Liang X."/>
            <person name="Fu R."/>
            <person name="Li Q."/>
            <person name="Zhang J."/>
            <person name="Yu X."/>
            <person name="Xie Z."/>
            <person name="Ding L."/>
            <person name="Guan P."/>
            <person name="Tang J."/>
            <person name="Liang Y."/>
            <person name="Wang S."/>
            <person name="Deng Q."/>
            <person name="Li S."/>
            <person name="Zhu J."/>
            <person name="Wang L."/>
            <person name="Liu H."/>
            <person name="Li P."/>
        </authorList>
    </citation>
    <scope>NUCLEOTIDE SEQUENCE [LARGE SCALE GENOMIC DNA]</scope>
    <source>
        <strain evidence="4">AG-1 IA</strain>
    </source>
</reference>
<dbReference type="STRING" id="983506.L8WIJ7"/>
<dbReference type="Proteomes" id="UP000011668">
    <property type="component" value="Unassembled WGS sequence"/>
</dbReference>
<organism evidence="3 4">
    <name type="scientific">Thanatephorus cucumeris (strain AG1-IA)</name>
    <name type="common">Rice sheath blight fungus</name>
    <name type="synonym">Rhizoctonia solani</name>
    <dbReference type="NCBI Taxonomy" id="983506"/>
    <lineage>
        <taxon>Eukaryota</taxon>
        <taxon>Fungi</taxon>
        <taxon>Dikarya</taxon>
        <taxon>Basidiomycota</taxon>
        <taxon>Agaricomycotina</taxon>
        <taxon>Agaricomycetes</taxon>
        <taxon>Cantharellales</taxon>
        <taxon>Ceratobasidiaceae</taxon>
        <taxon>Rhizoctonia</taxon>
        <taxon>Rhizoctonia solani AG-1</taxon>
    </lineage>
</organism>
<name>L8WIJ7_THACA</name>
<comment type="caution">
    <text evidence="3">The sequence shown here is derived from an EMBL/GenBank/DDBJ whole genome shotgun (WGS) entry which is preliminary data.</text>
</comment>
<keyword evidence="4" id="KW-1185">Reference proteome</keyword>
<keyword evidence="3" id="KW-0418">Kinase</keyword>
<dbReference type="EMBL" id="AFRT01004093">
    <property type="protein sequence ID" value="ELU36174.1"/>
    <property type="molecule type" value="Genomic_DNA"/>
</dbReference>
<dbReference type="PROSITE" id="PS50011">
    <property type="entry name" value="PROTEIN_KINASE_DOM"/>
    <property type="match status" value="1"/>
</dbReference>
<dbReference type="OMA" id="DHLASCN"/>
<feature type="compositionally biased region" description="Polar residues" evidence="1">
    <location>
        <begin position="409"/>
        <end position="428"/>
    </location>
</feature>
<dbReference type="OrthoDB" id="346907at2759"/>
<feature type="region of interest" description="Disordered" evidence="1">
    <location>
        <begin position="400"/>
        <end position="432"/>
    </location>
</feature>
<dbReference type="InterPro" id="IPR051681">
    <property type="entry name" value="Ser/Thr_Kinases-Pseudokinases"/>
</dbReference>
<keyword evidence="3" id="KW-0808">Transferase</keyword>
<dbReference type="Pfam" id="PF07714">
    <property type="entry name" value="PK_Tyr_Ser-Thr"/>
    <property type="match status" value="1"/>
</dbReference>
<dbReference type="PANTHER" id="PTHR44329">
    <property type="entry name" value="SERINE/THREONINE-PROTEIN KINASE TNNI3K-RELATED"/>
    <property type="match status" value="1"/>
</dbReference>
<dbReference type="GO" id="GO:0005524">
    <property type="term" value="F:ATP binding"/>
    <property type="evidence" value="ECO:0007669"/>
    <property type="project" value="InterPro"/>
</dbReference>
<dbReference type="SUPFAM" id="SSF56112">
    <property type="entry name" value="Protein kinase-like (PK-like)"/>
    <property type="match status" value="1"/>
</dbReference>
<proteinExistence type="predicted"/>
<dbReference type="InterPro" id="IPR008271">
    <property type="entry name" value="Ser/Thr_kinase_AS"/>
</dbReference>
<feature type="domain" description="Protein kinase" evidence="2">
    <location>
        <begin position="69"/>
        <end position="382"/>
    </location>
</feature>
<dbReference type="GO" id="GO:0004674">
    <property type="term" value="F:protein serine/threonine kinase activity"/>
    <property type="evidence" value="ECO:0007669"/>
    <property type="project" value="TreeGrafter"/>
</dbReference>
<dbReference type="AlphaFoldDB" id="L8WIJ7"/>
<accession>L8WIJ7</accession>
<dbReference type="Gene3D" id="1.10.510.10">
    <property type="entry name" value="Transferase(Phosphotransferase) domain 1"/>
    <property type="match status" value="1"/>
</dbReference>
<sequence length="450" mass="49239">MTNASSASHVHRNLAHLVPHLSPLPLFKVEASAPSHTPSLDPQGMDSLACPPLDVLLRNVCDLTESTKIIGTKPFAHGGFSDIWRGCEWGAGATRDVSIGCLPIISTRLIMSRISQVAIKIVRVARKQDVGVEKLQKVNLSRLRNYSLEHCRTPSGSIIETQTRIVDAYPPQNILPFYGLCWLDGPDDLPAMVFPYCESGTCVDFLTKNPDIRQVAAGLSHLHSRNPPIAHGDIKATNILMKEDGTPLIADFGLSRLVIEFSTGLTTSSSKGSCRWMAPELFGGIDSQVLVPVTTASDVWAFGCLCIEILLGIVPWATTRNDAAIILGKDELQHRKTPPLPESTSSVPVGHIMSHCWAYEPSHRPSMVQLVNALRDVDPEWLHTSVCTLLLPMPTVLSDSPPPIRNSDSDSFTRTFGESPLISGSQTETRTKTPIHWRDSLSRHVVVHSK</sequence>
<evidence type="ECO:0000313" key="4">
    <source>
        <dbReference type="Proteomes" id="UP000011668"/>
    </source>
</evidence>
<gene>
    <name evidence="3" type="ORF">AG1IA_09796</name>
</gene>
<dbReference type="HOGENOM" id="CLU_691130_0_0_1"/>
<evidence type="ECO:0000259" key="2">
    <source>
        <dbReference type="PROSITE" id="PS50011"/>
    </source>
</evidence>